<dbReference type="GO" id="GO:0019843">
    <property type="term" value="F:rRNA binding"/>
    <property type="evidence" value="ECO:0007669"/>
    <property type="project" value="UniProtKB-KW"/>
</dbReference>
<keyword evidence="9" id="KW-0479">Metal-binding</keyword>
<evidence type="ECO:0000256" key="1">
    <source>
        <dbReference type="ARBA" id="ARBA00000109"/>
    </source>
</evidence>
<feature type="binding site" evidence="9">
    <location>
        <position position="48"/>
    </location>
    <ligand>
        <name>Mg(2+)</name>
        <dbReference type="ChEBI" id="CHEBI:18420"/>
    </ligand>
</feature>
<dbReference type="Gene3D" id="1.10.1520.10">
    <property type="entry name" value="Ribonuclease III domain"/>
    <property type="match status" value="1"/>
</dbReference>
<dbReference type="InterPro" id="IPR036389">
    <property type="entry name" value="RNase_III_sf"/>
</dbReference>
<dbReference type="PROSITE" id="PS50142">
    <property type="entry name" value="RNASE_3_2"/>
    <property type="match status" value="1"/>
</dbReference>
<comment type="catalytic activity">
    <reaction evidence="1 9">
        <text>Endonucleolytic cleavage to 5'-phosphomonoester.</text>
        <dbReference type="EC" id="3.1.26.3"/>
    </reaction>
</comment>
<evidence type="ECO:0000256" key="3">
    <source>
        <dbReference type="ARBA" id="ARBA00022552"/>
    </source>
</evidence>
<comment type="subunit">
    <text evidence="9">Homodimer.</text>
</comment>
<dbReference type="GO" id="GO:0006364">
    <property type="term" value="P:rRNA processing"/>
    <property type="evidence" value="ECO:0007669"/>
    <property type="project" value="UniProtKB-UniRule"/>
</dbReference>
<accession>A0AB38DS41</accession>
<evidence type="ECO:0000256" key="9">
    <source>
        <dbReference type="HAMAP-Rule" id="MF_00104"/>
    </source>
</evidence>
<keyword evidence="6 9" id="KW-0255">Endonuclease</keyword>
<dbReference type="InterPro" id="IPR014720">
    <property type="entry name" value="dsRBD_dom"/>
</dbReference>
<comment type="cofactor">
    <cofactor evidence="9">
        <name>Mg(2+)</name>
        <dbReference type="ChEBI" id="CHEBI:18420"/>
    </cofactor>
</comment>
<keyword evidence="5 9" id="KW-0540">Nuclease</keyword>
<dbReference type="GO" id="GO:0003725">
    <property type="term" value="F:double-stranded RNA binding"/>
    <property type="evidence" value="ECO:0007669"/>
    <property type="project" value="TreeGrafter"/>
</dbReference>
<dbReference type="Gene3D" id="3.30.160.20">
    <property type="match status" value="1"/>
</dbReference>
<keyword evidence="4 9" id="KW-0507">mRNA processing</keyword>
<dbReference type="Pfam" id="PF14622">
    <property type="entry name" value="Ribonucleas_3_3"/>
    <property type="match status" value="1"/>
</dbReference>
<sequence>MQMKHNPVRQHALEQIQRRIGYTFKQPQLLEQSLTHRSFSGCNNERFEFVGDSILNYTVAKMLFDTFPDLPEGRLSRMRANLVNQDTLAEIAADLNLGDALFLGQGELKSGGFRRPSILADAMEAMFAAVSFDADFSTAENTVRHLFAERVKKADLNREDKDAKTLLQESLQARRWPLPKYRIEHQQGEGCDAEFSIACDLGELGFISRAKASSRRAAEQEAAKEAYAWLEANHPQKHILKSRKK</sequence>
<protein>
    <recommendedName>
        <fullName evidence="9">Ribonuclease 3</fullName>
        <ecNumber evidence="9">3.1.26.3</ecNumber>
    </recommendedName>
    <alternativeName>
        <fullName evidence="9">Ribonuclease III</fullName>
        <shortName evidence="9">RNase III</shortName>
    </alternativeName>
</protein>
<evidence type="ECO:0000256" key="6">
    <source>
        <dbReference type="ARBA" id="ARBA00022759"/>
    </source>
</evidence>
<reference evidence="12 13" key="1">
    <citation type="submission" date="2017-06" db="EMBL/GenBank/DDBJ databases">
        <authorList>
            <consortium name="Pathogen Informatics"/>
        </authorList>
    </citation>
    <scope>NUCLEOTIDE SEQUENCE [LARGE SCALE GENOMIC DNA]</scope>
    <source>
        <strain evidence="12 13">NCTC12230</strain>
    </source>
</reference>
<dbReference type="EMBL" id="LT906434">
    <property type="protein sequence ID" value="SNU80051.1"/>
    <property type="molecule type" value="Genomic_DNA"/>
</dbReference>
<feature type="active site" evidence="9">
    <location>
        <position position="124"/>
    </location>
</feature>
<keyword evidence="3 9" id="KW-0698">rRNA processing</keyword>
<dbReference type="PANTHER" id="PTHR11207:SF0">
    <property type="entry name" value="RIBONUCLEASE 3"/>
    <property type="match status" value="1"/>
</dbReference>
<evidence type="ECO:0000313" key="12">
    <source>
        <dbReference type="EMBL" id="SNU80051.1"/>
    </source>
</evidence>
<dbReference type="AlphaFoldDB" id="A0AB38DS41"/>
<dbReference type="Pfam" id="PF00035">
    <property type="entry name" value="dsrm"/>
    <property type="match status" value="1"/>
</dbReference>
<dbReference type="GO" id="GO:0010468">
    <property type="term" value="P:regulation of gene expression"/>
    <property type="evidence" value="ECO:0007669"/>
    <property type="project" value="TreeGrafter"/>
</dbReference>
<dbReference type="NCBIfam" id="TIGR02191">
    <property type="entry name" value="RNaseIII"/>
    <property type="match status" value="1"/>
</dbReference>
<evidence type="ECO:0000256" key="7">
    <source>
        <dbReference type="ARBA" id="ARBA00022801"/>
    </source>
</evidence>
<keyword evidence="7 9" id="KW-0378">Hydrolase</keyword>
<keyword evidence="8 9" id="KW-0694">RNA-binding</keyword>
<dbReference type="GO" id="GO:0008033">
    <property type="term" value="P:tRNA processing"/>
    <property type="evidence" value="ECO:0007669"/>
    <property type="project" value="UniProtKB-KW"/>
</dbReference>
<dbReference type="PROSITE" id="PS00517">
    <property type="entry name" value="RNASE_3_1"/>
    <property type="match status" value="1"/>
</dbReference>
<dbReference type="CDD" id="cd00593">
    <property type="entry name" value="RIBOc"/>
    <property type="match status" value="1"/>
</dbReference>
<keyword evidence="9" id="KW-0963">Cytoplasm</keyword>
<evidence type="ECO:0000259" key="10">
    <source>
        <dbReference type="PROSITE" id="PS50137"/>
    </source>
</evidence>
<dbReference type="PROSITE" id="PS50137">
    <property type="entry name" value="DS_RBD"/>
    <property type="match status" value="1"/>
</dbReference>
<organism evidence="12 13">
    <name type="scientific">Neisseria zoodegmatis</name>
    <dbReference type="NCBI Taxonomy" id="326523"/>
    <lineage>
        <taxon>Bacteria</taxon>
        <taxon>Pseudomonadati</taxon>
        <taxon>Pseudomonadota</taxon>
        <taxon>Betaproteobacteria</taxon>
        <taxon>Neisseriales</taxon>
        <taxon>Neisseriaceae</taxon>
        <taxon>Neisseria</taxon>
    </lineage>
</organism>
<dbReference type="PANTHER" id="PTHR11207">
    <property type="entry name" value="RIBONUCLEASE III"/>
    <property type="match status" value="1"/>
</dbReference>
<comment type="subcellular location">
    <subcellularLocation>
        <location evidence="9">Cytoplasm</location>
    </subcellularLocation>
</comment>
<evidence type="ECO:0000256" key="5">
    <source>
        <dbReference type="ARBA" id="ARBA00022722"/>
    </source>
</evidence>
<dbReference type="SUPFAM" id="SSF54768">
    <property type="entry name" value="dsRNA-binding domain-like"/>
    <property type="match status" value="1"/>
</dbReference>
<comment type="function">
    <text evidence="9">Digests double-stranded RNA. Involved in the processing of primary rRNA transcript to yield the immediate precursors to the large and small rRNAs (23S and 16S). Processes some mRNAs, and tRNAs when they are encoded in the rRNA operon. Processes pre-crRNA and tracrRNA of type II CRISPR loci if present in the organism.</text>
</comment>
<evidence type="ECO:0000256" key="8">
    <source>
        <dbReference type="ARBA" id="ARBA00022884"/>
    </source>
</evidence>
<evidence type="ECO:0000256" key="4">
    <source>
        <dbReference type="ARBA" id="ARBA00022664"/>
    </source>
</evidence>
<dbReference type="GO" id="GO:0005737">
    <property type="term" value="C:cytoplasm"/>
    <property type="evidence" value="ECO:0007669"/>
    <property type="project" value="UniProtKB-SubCell"/>
</dbReference>
<dbReference type="SMART" id="SM00535">
    <property type="entry name" value="RIBOc"/>
    <property type="match status" value="1"/>
</dbReference>
<dbReference type="InterPro" id="IPR000999">
    <property type="entry name" value="RNase_III_dom"/>
</dbReference>
<dbReference type="Proteomes" id="UP000215033">
    <property type="component" value="Chromosome 1"/>
</dbReference>
<name>A0AB38DS41_9NEIS</name>
<comment type="similarity">
    <text evidence="2">Belongs to the ribonuclease III family.</text>
</comment>
<dbReference type="HAMAP" id="MF_00104">
    <property type="entry name" value="RNase_III"/>
    <property type="match status" value="1"/>
</dbReference>
<feature type="domain" description="RNase III" evidence="11">
    <location>
        <begin position="13"/>
        <end position="135"/>
    </location>
</feature>
<gene>
    <name evidence="9 12" type="primary">rnc</name>
    <name evidence="12" type="ORF">SAMEA4504057_01562</name>
</gene>
<dbReference type="GO" id="GO:0006397">
    <property type="term" value="P:mRNA processing"/>
    <property type="evidence" value="ECO:0007669"/>
    <property type="project" value="UniProtKB-UniRule"/>
</dbReference>
<feature type="binding site" evidence="9">
    <location>
        <position position="121"/>
    </location>
    <ligand>
        <name>Mg(2+)</name>
        <dbReference type="ChEBI" id="CHEBI:18420"/>
    </ligand>
</feature>
<keyword evidence="9" id="KW-0460">Magnesium</keyword>
<dbReference type="InterPro" id="IPR011907">
    <property type="entry name" value="RNase_III"/>
</dbReference>
<dbReference type="GO" id="GO:0004525">
    <property type="term" value="F:ribonuclease III activity"/>
    <property type="evidence" value="ECO:0007669"/>
    <property type="project" value="UniProtKB-UniRule"/>
</dbReference>
<evidence type="ECO:0000256" key="2">
    <source>
        <dbReference type="ARBA" id="ARBA00010183"/>
    </source>
</evidence>
<feature type="domain" description="DRBM" evidence="10">
    <location>
        <begin position="162"/>
        <end position="232"/>
    </location>
</feature>
<proteinExistence type="inferred from homology"/>
<evidence type="ECO:0000259" key="11">
    <source>
        <dbReference type="PROSITE" id="PS50142"/>
    </source>
</evidence>
<dbReference type="SUPFAM" id="SSF69065">
    <property type="entry name" value="RNase III domain-like"/>
    <property type="match status" value="1"/>
</dbReference>
<dbReference type="EC" id="3.1.26.3" evidence="9"/>
<evidence type="ECO:0000313" key="13">
    <source>
        <dbReference type="Proteomes" id="UP000215033"/>
    </source>
</evidence>
<feature type="active site" evidence="9">
    <location>
        <position position="52"/>
    </location>
</feature>
<dbReference type="SMART" id="SM00358">
    <property type="entry name" value="DSRM"/>
    <property type="match status" value="1"/>
</dbReference>
<feature type="binding site" evidence="9">
    <location>
        <position position="124"/>
    </location>
    <ligand>
        <name>Mg(2+)</name>
        <dbReference type="ChEBI" id="CHEBI:18420"/>
    </ligand>
</feature>
<keyword evidence="9" id="KW-0819">tRNA processing</keyword>
<dbReference type="KEGG" id="nzo:SAMEA4504057_1562"/>
<dbReference type="FunFam" id="1.10.1520.10:FF:000001">
    <property type="entry name" value="Ribonuclease 3"/>
    <property type="match status" value="1"/>
</dbReference>
<keyword evidence="9" id="KW-0699">rRNA-binding</keyword>
<dbReference type="GO" id="GO:0046872">
    <property type="term" value="F:metal ion binding"/>
    <property type="evidence" value="ECO:0007669"/>
    <property type="project" value="UniProtKB-KW"/>
</dbReference>